<dbReference type="SUPFAM" id="SSF103473">
    <property type="entry name" value="MFS general substrate transporter"/>
    <property type="match status" value="1"/>
</dbReference>
<dbReference type="GO" id="GO:0005886">
    <property type="term" value="C:plasma membrane"/>
    <property type="evidence" value="ECO:0007669"/>
    <property type="project" value="TreeGrafter"/>
</dbReference>
<evidence type="ECO:0000256" key="1">
    <source>
        <dbReference type="ARBA" id="ARBA00004141"/>
    </source>
</evidence>
<keyword evidence="7" id="KW-1185">Reference proteome</keyword>
<comment type="subcellular location">
    <subcellularLocation>
        <location evidence="1">Membrane</location>
        <topology evidence="1">Multi-pass membrane protein</topology>
    </subcellularLocation>
</comment>
<feature type="transmembrane region" description="Helical" evidence="5">
    <location>
        <begin position="137"/>
        <end position="157"/>
    </location>
</feature>
<evidence type="ECO:0000256" key="3">
    <source>
        <dbReference type="ARBA" id="ARBA00022989"/>
    </source>
</evidence>
<feature type="transmembrane region" description="Helical" evidence="5">
    <location>
        <begin position="243"/>
        <end position="262"/>
    </location>
</feature>
<name>A0A4Y7SJ49_COPMI</name>
<dbReference type="STRING" id="71717.A0A4Y7SJ49"/>
<comment type="caution">
    <text evidence="6">The sequence shown here is derived from an EMBL/GenBank/DDBJ whole genome shotgun (WGS) entry which is preliminary data.</text>
</comment>
<dbReference type="Gene3D" id="1.20.1250.20">
    <property type="entry name" value="MFS general substrate transporter like domains"/>
    <property type="match status" value="1"/>
</dbReference>
<organism evidence="6 7">
    <name type="scientific">Coprinellus micaceus</name>
    <name type="common">Glistening ink-cap mushroom</name>
    <name type="synonym">Coprinus micaceus</name>
    <dbReference type="NCBI Taxonomy" id="71717"/>
    <lineage>
        <taxon>Eukaryota</taxon>
        <taxon>Fungi</taxon>
        <taxon>Dikarya</taxon>
        <taxon>Basidiomycota</taxon>
        <taxon>Agaricomycotina</taxon>
        <taxon>Agaricomycetes</taxon>
        <taxon>Agaricomycetidae</taxon>
        <taxon>Agaricales</taxon>
        <taxon>Agaricineae</taxon>
        <taxon>Psathyrellaceae</taxon>
        <taxon>Coprinellus</taxon>
    </lineage>
</organism>
<sequence length="570" mass="61497">MRGEEKLTRKNDTGTQTQRDVDAVSIQSEDVGHEGVKTVQATHRVFGRYSKWALFVSLGLAAYIYSLDGTTTYAYLAFAVSSFGRHSFISTIQSPSGKPVIAKIADVRSRGFAYVFVLIFYVVGYIVIASAKNAESIAGGIIVGYTGLQLLTQIIIADITTLKWRALVSASMSLPFVINAFVGSNINARRRRVALGYGMFAILVPAALAPLIGRSRRGYIVKSVPKERTVTQRLVSTAQKLDVVGLALLGTSVALILLPMTLARSAEGGWRNPSMIAMEVVGIVLLPVYFLYSAYLAKVPVVPKRFLRNRSVVLACLVGAFDFISFYISYTYLYSFVLIVKPWPLIHATYFAQTQTVALTVFAIVAGVIARFTRRYKAILIAGLAIRLLGAGDAEVVWSQLLQGIGGGFAAVMAQTGAQASVKHADTAMVTAVVLLVTEIGGSIGSAIAGSIWTSLMPDKLEQYLPFVDAETRAQLFGSLYVVAAEPRGTYDDVMKVLCIAATAFAVPPLLMAFFMPDWYLGEGQNAVEGLGLDGHRVEGAFTHSYVLSLPLLPGLELRDLLSTRQGGGN</sequence>
<keyword evidence="2 5" id="KW-0812">Transmembrane</keyword>
<dbReference type="PANTHER" id="PTHR23501">
    <property type="entry name" value="MAJOR FACILITATOR SUPERFAMILY"/>
    <property type="match status" value="1"/>
</dbReference>
<evidence type="ECO:0000256" key="2">
    <source>
        <dbReference type="ARBA" id="ARBA00022692"/>
    </source>
</evidence>
<keyword evidence="3 5" id="KW-1133">Transmembrane helix</keyword>
<dbReference type="AlphaFoldDB" id="A0A4Y7SJ49"/>
<dbReference type="InterPro" id="IPR036259">
    <property type="entry name" value="MFS_trans_sf"/>
</dbReference>
<keyword evidence="4 5" id="KW-0472">Membrane</keyword>
<feature type="transmembrane region" description="Helical" evidence="5">
    <location>
        <begin position="164"/>
        <end position="182"/>
    </location>
</feature>
<evidence type="ECO:0000313" key="6">
    <source>
        <dbReference type="EMBL" id="TEB21698.1"/>
    </source>
</evidence>
<feature type="transmembrane region" description="Helical" evidence="5">
    <location>
        <begin position="112"/>
        <end position="131"/>
    </location>
</feature>
<feature type="transmembrane region" description="Helical" evidence="5">
    <location>
        <begin position="350"/>
        <end position="370"/>
    </location>
</feature>
<dbReference type="OrthoDB" id="2241241at2759"/>
<feature type="transmembrane region" description="Helical" evidence="5">
    <location>
        <begin position="274"/>
        <end position="292"/>
    </location>
</feature>
<accession>A0A4Y7SJ49</accession>
<evidence type="ECO:0000256" key="5">
    <source>
        <dbReference type="SAM" id="Phobius"/>
    </source>
</evidence>
<evidence type="ECO:0000313" key="7">
    <source>
        <dbReference type="Proteomes" id="UP000298030"/>
    </source>
</evidence>
<dbReference type="GO" id="GO:0022857">
    <property type="term" value="F:transmembrane transporter activity"/>
    <property type="evidence" value="ECO:0007669"/>
    <property type="project" value="TreeGrafter"/>
</dbReference>
<proteinExistence type="predicted"/>
<feature type="transmembrane region" description="Helical" evidence="5">
    <location>
        <begin position="497"/>
        <end position="516"/>
    </location>
</feature>
<protein>
    <submittedName>
        <fullName evidence="6">Drug:h+ antiporter</fullName>
    </submittedName>
</protein>
<feature type="transmembrane region" description="Helical" evidence="5">
    <location>
        <begin position="49"/>
        <end position="67"/>
    </location>
</feature>
<dbReference type="EMBL" id="QPFP01000104">
    <property type="protein sequence ID" value="TEB21698.1"/>
    <property type="molecule type" value="Genomic_DNA"/>
</dbReference>
<reference evidence="6 7" key="1">
    <citation type="journal article" date="2019" name="Nat. Ecol. Evol.">
        <title>Megaphylogeny resolves global patterns of mushroom evolution.</title>
        <authorList>
            <person name="Varga T."/>
            <person name="Krizsan K."/>
            <person name="Foldi C."/>
            <person name="Dima B."/>
            <person name="Sanchez-Garcia M."/>
            <person name="Sanchez-Ramirez S."/>
            <person name="Szollosi G.J."/>
            <person name="Szarkandi J.G."/>
            <person name="Papp V."/>
            <person name="Albert L."/>
            <person name="Andreopoulos W."/>
            <person name="Angelini C."/>
            <person name="Antonin V."/>
            <person name="Barry K.W."/>
            <person name="Bougher N.L."/>
            <person name="Buchanan P."/>
            <person name="Buyck B."/>
            <person name="Bense V."/>
            <person name="Catcheside P."/>
            <person name="Chovatia M."/>
            <person name="Cooper J."/>
            <person name="Damon W."/>
            <person name="Desjardin D."/>
            <person name="Finy P."/>
            <person name="Geml J."/>
            <person name="Haridas S."/>
            <person name="Hughes K."/>
            <person name="Justo A."/>
            <person name="Karasinski D."/>
            <person name="Kautmanova I."/>
            <person name="Kiss B."/>
            <person name="Kocsube S."/>
            <person name="Kotiranta H."/>
            <person name="LaButti K.M."/>
            <person name="Lechner B.E."/>
            <person name="Liimatainen K."/>
            <person name="Lipzen A."/>
            <person name="Lukacs Z."/>
            <person name="Mihaltcheva S."/>
            <person name="Morgado L.N."/>
            <person name="Niskanen T."/>
            <person name="Noordeloos M.E."/>
            <person name="Ohm R.A."/>
            <person name="Ortiz-Santana B."/>
            <person name="Ovrebo C."/>
            <person name="Racz N."/>
            <person name="Riley R."/>
            <person name="Savchenko A."/>
            <person name="Shiryaev A."/>
            <person name="Soop K."/>
            <person name="Spirin V."/>
            <person name="Szebenyi C."/>
            <person name="Tomsovsky M."/>
            <person name="Tulloss R.E."/>
            <person name="Uehling J."/>
            <person name="Grigoriev I.V."/>
            <person name="Vagvolgyi C."/>
            <person name="Papp T."/>
            <person name="Martin F.M."/>
            <person name="Miettinen O."/>
            <person name="Hibbett D.S."/>
            <person name="Nagy L.G."/>
        </authorList>
    </citation>
    <scope>NUCLEOTIDE SEQUENCE [LARGE SCALE GENOMIC DNA]</scope>
    <source>
        <strain evidence="6 7">FP101781</strain>
    </source>
</reference>
<evidence type="ECO:0000256" key="4">
    <source>
        <dbReference type="ARBA" id="ARBA00023136"/>
    </source>
</evidence>
<feature type="transmembrane region" description="Helical" evidence="5">
    <location>
        <begin position="312"/>
        <end position="330"/>
    </location>
</feature>
<dbReference type="Proteomes" id="UP000298030">
    <property type="component" value="Unassembled WGS sequence"/>
</dbReference>
<gene>
    <name evidence="6" type="ORF">FA13DRAFT_1757480</name>
</gene>
<dbReference type="PANTHER" id="PTHR23501:SF87">
    <property type="entry name" value="SIDEROPHORE IRON TRANSPORTER 2"/>
    <property type="match status" value="1"/>
</dbReference>